<sequence length="90" mass="10161">MKTNCAQHQDCLQVIQRILDKEATAEEVARFMANKDQCLPCQEGYDLELSLKKAIKNNCSASCPSDLFARIKTKLFLVLILISILIPLFC</sequence>
<feature type="transmembrane region" description="Helical" evidence="1">
    <location>
        <begin position="71"/>
        <end position="89"/>
    </location>
</feature>
<accession>A0ABW6DEN5</accession>
<dbReference type="RefSeq" id="WP_377983074.1">
    <property type="nucleotide sequence ID" value="NZ_JBBKXZ010000002.1"/>
</dbReference>
<evidence type="ECO:0000256" key="1">
    <source>
        <dbReference type="SAM" id="Phobius"/>
    </source>
</evidence>
<gene>
    <name evidence="2" type="ORF">U0R10_06125</name>
</gene>
<organism evidence="2 3">
    <name type="scientific">Aquirufa avitistagni</name>
    <dbReference type="NCBI Taxonomy" id="3104728"/>
    <lineage>
        <taxon>Bacteria</taxon>
        <taxon>Pseudomonadati</taxon>
        <taxon>Bacteroidota</taxon>
        <taxon>Cytophagia</taxon>
        <taxon>Cytophagales</taxon>
        <taxon>Flectobacillaceae</taxon>
        <taxon>Aquirufa</taxon>
    </lineage>
</organism>
<proteinExistence type="predicted"/>
<keyword evidence="1" id="KW-0812">Transmembrane</keyword>
<evidence type="ECO:0000313" key="3">
    <source>
        <dbReference type="Proteomes" id="UP001598138"/>
    </source>
</evidence>
<dbReference type="Proteomes" id="UP001598138">
    <property type="component" value="Unassembled WGS sequence"/>
</dbReference>
<name>A0ABW6DEN5_9BACT</name>
<comment type="caution">
    <text evidence="2">The sequence shown here is derived from an EMBL/GenBank/DDBJ whole genome shotgun (WGS) entry which is preliminary data.</text>
</comment>
<evidence type="ECO:0008006" key="4">
    <source>
        <dbReference type="Google" id="ProtNLM"/>
    </source>
</evidence>
<dbReference type="EMBL" id="JBBKXZ010000002">
    <property type="protein sequence ID" value="MFD3394189.1"/>
    <property type="molecule type" value="Genomic_DNA"/>
</dbReference>
<keyword evidence="1" id="KW-0472">Membrane</keyword>
<keyword evidence="1" id="KW-1133">Transmembrane helix</keyword>
<protein>
    <recommendedName>
        <fullName evidence="4">Phosphohydrolase</fullName>
    </recommendedName>
</protein>
<evidence type="ECO:0000313" key="2">
    <source>
        <dbReference type="EMBL" id="MFD3394189.1"/>
    </source>
</evidence>
<reference evidence="2 3" key="1">
    <citation type="submission" date="2024-03" db="EMBL/GenBank/DDBJ databases">
        <title>Aquirufa genome sequencing.</title>
        <authorList>
            <person name="Pitt A."/>
            <person name="Hahn M.W."/>
        </authorList>
    </citation>
    <scope>NUCLEOTIDE SEQUENCE [LARGE SCALE GENOMIC DNA]</scope>
    <source>
        <strain evidence="2 3">OSTEICH-129V</strain>
    </source>
</reference>
<keyword evidence="3" id="KW-1185">Reference proteome</keyword>